<dbReference type="EMBL" id="CAJOBR010048292">
    <property type="protein sequence ID" value="CAF5044525.1"/>
    <property type="molecule type" value="Genomic_DNA"/>
</dbReference>
<evidence type="ECO:0000313" key="2">
    <source>
        <dbReference type="EMBL" id="CAF5044525.1"/>
    </source>
</evidence>
<reference evidence="2" key="1">
    <citation type="submission" date="2021-02" db="EMBL/GenBank/DDBJ databases">
        <authorList>
            <person name="Nowell W R."/>
        </authorList>
    </citation>
    <scope>NUCLEOTIDE SEQUENCE</scope>
</reference>
<protein>
    <submittedName>
        <fullName evidence="2">Uncharacterized protein</fullName>
    </submittedName>
</protein>
<organism evidence="2 3">
    <name type="scientific">Rotaria socialis</name>
    <dbReference type="NCBI Taxonomy" id="392032"/>
    <lineage>
        <taxon>Eukaryota</taxon>
        <taxon>Metazoa</taxon>
        <taxon>Spiralia</taxon>
        <taxon>Gnathifera</taxon>
        <taxon>Rotifera</taxon>
        <taxon>Eurotatoria</taxon>
        <taxon>Bdelloidea</taxon>
        <taxon>Philodinida</taxon>
        <taxon>Philodinidae</taxon>
        <taxon>Rotaria</taxon>
    </lineage>
</organism>
<sequence>SANEKNQDNQDTQTKDESSAFGNQQPETAAPQQQLKPSRSQTSTLSSSSSSLMKGLNRSTINNRV</sequence>
<proteinExistence type="predicted"/>
<feature type="non-terminal residue" evidence="2">
    <location>
        <position position="1"/>
    </location>
</feature>
<name>A0A822CI92_9BILA</name>
<feature type="compositionally biased region" description="Low complexity" evidence="1">
    <location>
        <begin position="38"/>
        <end position="52"/>
    </location>
</feature>
<dbReference type="Proteomes" id="UP000663848">
    <property type="component" value="Unassembled WGS sequence"/>
</dbReference>
<evidence type="ECO:0000313" key="3">
    <source>
        <dbReference type="Proteomes" id="UP000663848"/>
    </source>
</evidence>
<feature type="compositionally biased region" description="Basic and acidic residues" evidence="1">
    <location>
        <begin position="1"/>
        <end position="18"/>
    </location>
</feature>
<evidence type="ECO:0000256" key="1">
    <source>
        <dbReference type="SAM" id="MobiDB-lite"/>
    </source>
</evidence>
<feature type="region of interest" description="Disordered" evidence="1">
    <location>
        <begin position="1"/>
        <end position="65"/>
    </location>
</feature>
<accession>A0A822CI92</accession>
<gene>
    <name evidence="2" type="ORF">QYT958_LOCUS41637</name>
</gene>
<comment type="caution">
    <text evidence="2">The sequence shown here is derived from an EMBL/GenBank/DDBJ whole genome shotgun (WGS) entry which is preliminary data.</text>
</comment>
<dbReference type="AlphaFoldDB" id="A0A822CI92"/>
<feature type="compositionally biased region" description="Polar residues" evidence="1">
    <location>
        <begin position="20"/>
        <end position="37"/>
    </location>
</feature>
<feature type="non-terminal residue" evidence="2">
    <location>
        <position position="65"/>
    </location>
</feature>